<keyword evidence="1" id="KW-1133">Transmembrane helix</keyword>
<dbReference type="RefSeq" id="WP_186816488.1">
    <property type="nucleotide sequence ID" value="NZ_BAAARM010000003.1"/>
</dbReference>
<dbReference type="EMBL" id="BJYY01000013">
    <property type="protein sequence ID" value="GEO34138.1"/>
    <property type="molecule type" value="Genomic_DNA"/>
</dbReference>
<feature type="transmembrane region" description="Helical" evidence="1">
    <location>
        <begin position="20"/>
        <end position="40"/>
    </location>
</feature>
<keyword evidence="3" id="KW-1185">Reference proteome</keyword>
<proteinExistence type="predicted"/>
<protein>
    <recommendedName>
        <fullName evidence="4">Oxalate:formate antiporter</fullName>
    </recommendedName>
</protein>
<dbReference type="AlphaFoldDB" id="A0A512DCD3"/>
<sequence length="48" mass="4860">MSTPASSPGEQPTTHTPVGLIAFAWALVSVPLAYGLYNAVRAAGALFG</sequence>
<gene>
    <name evidence="2" type="ORF">CAE01nite_18630</name>
</gene>
<keyword evidence="1" id="KW-0812">Transmembrane</keyword>
<accession>A0A512DCD3</accession>
<organism evidence="2 3">
    <name type="scientific">Cellulomonas aerilata</name>
    <dbReference type="NCBI Taxonomy" id="515326"/>
    <lineage>
        <taxon>Bacteria</taxon>
        <taxon>Bacillati</taxon>
        <taxon>Actinomycetota</taxon>
        <taxon>Actinomycetes</taxon>
        <taxon>Micrococcales</taxon>
        <taxon>Cellulomonadaceae</taxon>
        <taxon>Cellulomonas</taxon>
    </lineage>
</organism>
<evidence type="ECO:0000313" key="3">
    <source>
        <dbReference type="Proteomes" id="UP000321181"/>
    </source>
</evidence>
<name>A0A512DCD3_9CELL</name>
<evidence type="ECO:0000313" key="2">
    <source>
        <dbReference type="EMBL" id="GEO34138.1"/>
    </source>
</evidence>
<keyword evidence="1" id="KW-0472">Membrane</keyword>
<evidence type="ECO:0000256" key="1">
    <source>
        <dbReference type="SAM" id="Phobius"/>
    </source>
</evidence>
<evidence type="ECO:0008006" key="4">
    <source>
        <dbReference type="Google" id="ProtNLM"/>
    </source>
</evidence>
<dbReference type="Proteomes" id="UP000321181">
    <property type="component" value="Unassembled WGS sequence"/>
</dbReference>
<comment type="caution">
    <text evidence="2">The sequence shown here is derived from an EMBL/GenBank/DDBJ whole genome shotgun (WGS) entry which is preliminary data.</text>
</comment>
<reference evidence="2 3" key="1">
    <citation type="submission" date="2019-07" db="EMBL/GenBank/DDBJ databases">
        <title>Whole genome shotgun sequence of Cellulomonas aerilata NBRC 106308.</title>
        <authorList>
            <person name="Hosoyama A."/>
            <person name="Uohara A."/>
            <person name="Ohji S."/>
            <person name="Ichikawa N."/>
        </authorList>
    </citation>
    <scope>NUCLEOTIDE SEQUENCE [LARGE SCALE GENOMIC DNA]</scope>
    <source>
        <strain evidence="2 3">NBRC 106308</strain>
    </source>
</reference>